<organism evidence="1 2">
    <name type="scientific">Fulvitalea axinellae</name>
    <dbReference type="NCBI Taxonomy" id="1182444"/>
    <lineage>
        <taxon>Bacteria</taxon>
        <taxon>Pseudomonadati</taxon>
        <taxon>Bacteroidota</taxon>
        <taxon>Cytophagia</taxon>
        <taxon>Cytophagales</taxon>
        <taxon>Persicobacteraceae</taxon>
        <taxon>Fulvitalea</taxon>
    </lineage>
</organism>
<sequence>MPELMPAASHFPEIDAMASGIRSLAEFFANATPEETKERTVFELMRSGWKTERFGDGALLEGSYRHGTSKRSLAFWSLSGDPVRRAELLTAAHFISKYGHCQGVVRLLFEETPAPHPQEIVDEYCSHRDPMAFFYAYNRSDDKHSFLVNLLSANDNHHAFRHAMQAAERLAGIEHVKYVNDTEFPADVMPWLLKLPSVGVGLSEDLMKDWGQDPMVLSVKFFVMLASLELKDWAM</sequence>
<dbReference type="Proteomes" id="UP001348817">
    <property type="component" value="Chromosome"/>
</dbReference>
<evidence type="ECO:0000313" key="1">
    <source>
        <dbReference type="EMBL" id="BDD08647.1"/>
    </source>
</evidence>
<dbReference type="EMBL" id="AP025314">
    <property type="protein sequence ID" value="BDD08647.1"/>
    <property type="molecule type" value="Genomic_DNA"/>
</dbReference>
<protein>
    <submittedName>
        <fullName evidence="1">Uncharacterized protein</fullName>
    </submittedName>
</protein>
<evidence type="ECO:0000313" key="2">
    <source>
        <dbReference type="Proteomes" id="UP001348817"/>
    </source>
</evidence>
<dbReference type="KEGG" id="fax:FUAX_10790"/>
<keyword evidence="2" id="KW-1185">Reference proteome</keyword>
<reference evidence="1 2" key="1">
    <citation type="submission" date="2021-12" db="EMBL/GenBank/DDBJ databases">
        <title>Genome sequencing of bacteria with rrn-lacking chromosome and rrn-plasmid.</title>
        <authorList>
            <person name="Anda M."/>
            <person name="Iwasaki W."/>
        </authorList>
    </citation>
    <scope>NUCLEOTIDE SEQUENCE [LARGE SCALE GENOMIC DNA]</scope>
    <source>
        <strain evidence="1 2">DSM 100852</strain>
    </source>
</reference>
<gene>
    <name evidence="1" type="ORF">FUAX_10790</name>
</gene>
<accession>A0AAU9CTC3</accession>
<dbReference type="AlphaFoldDB" id="A0AAU9CTC3"/>
<name>A0AAU9CTC3_9BACT</name>
<proteinExistence type="predicted"/>
<dbReference type="RefSeq" id="WP_338393893.1">
    <property type="nucleotide sequence ID" value="NZ_AP025314.1"/>
</dbReference>